<sequence>MSEYPISCIPCRRRKVKCNKRKPCNRCFKNNLKCEFPSKFRNVEVHKDEDPSMDSISQTVSQGTHNDSHSPDVSKLSEEVTLLRREKLGILHENFRLIQKVRDLKNKLQKADRASNADCCSDGAFEISGETTELGEKYYGPSSSNYMIDVLRREKDNTPHSDDSSKKDDNIQERDNHTEEDEPSQMKKKLPNVLRSRSSEEENRRVVIYLVNHFFNVSRYRSMISQPQMLNFVENYHLIKEDEWEHDDDLLLLHMMLILSVQRLTPKDYNESGISTEPIESVSTLNMRTNSLKKALYRGFSSLRHNLINESIVTVQAHILCIEWYFIDSLYEEAWSMMFHSCSIAYSIGLHVMFNLRTTSKNVDKATAGIAQMTKNDDDEEKTEEVSKDSDQKALSDDEEEEEEEDDDAYDISRFKVWFALKHVSGQLCSILGRPSPISIQVNSLVLMSSGMASLSKMGLALKETQVHLKMGLSECIRLSNVMLIESFMMNFTLENVVMLENQFKEEAKSLMWFASKEYRDTIRGNENELNQYSDIPIYVDRCEALGDLLALHVNRAKLLQPFMNQFVGVQENDYLFNSICECIYLYLDYILDFVKAFLQQNVPKYVGVDGKVVSKIRLGTAFRTQYPFINSFIYQGMIVIFTLLNYKAQDFIRGKAPQFLKDIKGKLNSIIDLDIQCHSLLEQNANLWSTNIVYLVNKNIQQAIQLYKRYEDFSENKSGNSESMPDNDIGSSSMVGFNMNDPFWITNPDNLPYYLSSPSDDEMQQVLNTMRDQSISTASYDQDHLPALWANAEQSNLASQSQPIVPPQQPIVQTQPMPTHPMPPHPMPPQSMPPQSMPPQSMQSQSMQSQPILQPMQTSPIQHQSLSKHQPLLQRPVGQHQQAPHHQQAQQNLQQPQPLHPQAPNATSSGVQSTEPSSKSFGSLGLDSVPSQLTTMESNIDHYGVFPVPVQFKQGSGSSGSDLSYDQPMT</sequence>
<dbReference type="InterPro" id="IPR050613">
    <property type="entry name" value="Sec_Metabolite_Reg"/>
</dbReference>
<dbReference type="Gene3D" id="4.10.240.10">
    <property type="entry name" value="Zn(2)-C6 fungal-type DNA-binding domain"/>
    <property type="match status" value="1"/>
</dbReference>
<dbReference type="InterPro" id="IPR036864">
    <property type="entry name" value="Zn2-C6_fun-type_DNA-bd_sf"/>
</dbReference>
<feature type="region of interest" description="Disordered" evidence="3">
    <location>
        <begin position="799"/>
        <end position="934"/>
    </location>
</feature>
<dbReference type="SMART" id="SM00066">
    <property type="entry name" value="GAL4"/>
    <property type="match status" value="1"/>
</dbReference>
<protein>
    <recommendedName>
        <fullName evidence="4">Zn(2)-C6 fungal-type domain-containing protein</fullName>
    </recommendedName>
</protein>
<dbReference type="SUPFAM" id="SSF57701">
    <property type="entry name" value="Zn2/Cys6 DNA-binding domain"/>
    <property type="match status" value="1"/>
</dbReference>
<proteinExistence type="predicted"/>
<dbReference type="CDD" id="cd12148">
    <property type="entry name" value="fungal_TF_MHR"/>
    <property type="match status" value="1"/>
</dbReference>
<dbReference type="Proteomes" id="UP000195602">
    <property type="component" value="Unassembled WGS sequence"/>
</dbReference>
<dbReference type="AlphaFoldDB" id="A0AA91PVE2"/>
<dbReference type="InterPro" id="IPR001138">
    <property type="entry name" value="Zn2Cys6_DnaBD"/>
</dbReference>
<dbReference type="PANTHER" id="PTHR31001">
    <property type="entry name" value="UNCHARACTERIZED TRANSCRIPTIONAL REGULATORY PROTEIN"/>
    <property type="match status" value="1"/>
</dbReference>
<feature type="compositionally biased region" description="Pro residues" evidence="3">
    <location>
        <begin position="819"/>
        <end position="838"/>
    </location>
</feature>
<feature type="compositionally biased region" description="Basic and acidic residues" evidence="3">
    <location>
        <begin position="155"/>
        <end position="177"/>
    </location>
</feature>
<dbReference type="GO" id="GO:0008270">
    <property type="term" value="F:zinc ion binding"/>
    <property type="evidence" value="ECO:0007669"/>
    <property type="project" value="InterPro"/>
</dbReference>
<evidence type="ECO:0000256" key="3">
    <source>
        <dbReference type="SAM" id="MobiDB-lite"/>
    </source>
</evidence>
<evidence type="ECO:0000313" key="6">
    <source>
        <dbReference type="Proteomes" id="UP000195602"/>
    </source>
</evidence>
<dbReference type="GO" id="GO:0005634">
    <property type="term" value="C:nucleus"/>
    <property type="evidence" value="ECO:0007669"/>
    <property type="project" value="UniProtKB-SubCell"/>
</dbReference>
<dbReference type="KEGG" id="clus:A9F13_24g00121"/>
<feature type="compositionally biased region" description="Polar residues" evidence="3">
    <location>
        <begin position="908"/>
        <end position="922"/>
    </location>
</feature>
<dbReference type="Pfam" id="PF00172">
    <property type="entry name" value="Zn_clus"/>
    <property type="match status" value="1"/>
</dbReference>
<accession>A0AA91PVE2</accession>
<comment type="subcellular location">
    <subcellularLocation>
        <location evidence="1">Nucleus</location>
    </subcellularLocation>
</comment>
<dbReference type="PROSITE" id="PS00463">
    <property type="entry name" value="ZN2_CY6_FUNGAL_1"/>
    <property type="match status" value="1"/>
</dbReference>
<organism evidence="5 6">
    <name type="scientific">Clavispora lusitaniae</name>
    <name type="common">Candida lusitaniae</name>
    <dbReference type="NCBI Taxonomy" id="36911"/>
    <lineage>
        <taxon>Eukaryota</taxon>
        <taxon>Fungi</taxon>
        <taxon>Dikarya</taxon>
        <taxon>Ascomycota</taxon>
        <taxon>Saccharomycotina</taxon>
        <taxon>Pichiomycetes</taxon>
        <taxon>Metschnikowiaceae</taxon>
        <taxon>Clavispora</taxon>
    </lineage>
</organism>
<feature type="region of interest" description="Disordered" evidence="3">
    <location>
        <begin position="155"/>
        <end position="197"/>
    </location>
</feature>
<feature type="compositionally biased region" description="Low complexity" evidence="3">
    <location>
        <begin position="880"/>
        <end position="907"/>
    </location>
</feature>
<evidence type="ECO:0000313" key="5">
    <source>
        <dbReference type="EMBL" id="OVF05118.1"/>
    </source>
</evidence>
<dbReference type="EMBL" id="LYUB02000024">
    <property type="protein sequence ID" value="OVF05118.1"/>
    <property type="molecule type" value="Genomic_DNA"/>
</dbReference>
<keyword evidence="2" id="KW-0539">Nucleus</keyword>
<evidence type="ECO:0000259" key="4">
    <source>
        <dbReference type="PROSITE" id="PS50048"/>
    </source>
</evidence>
<feature type="domain" description="Zn(2)-C6 fungal-type" evidence="4">
    <location>
        <begin position="7"/>
        <end position="36"/>
    </location>
</feature>
<dbReference type="GO" id="GO:0000981">
    <property type="term" value="F:DNA-binding transcription factor activity, RNA polymerase II-specific"/>
    <property type="evidence" value="ECO:0007669"/>
    <property type="project" value="InterPro"/>
</dbReference>
<feature type="compositionally biased region" description="Basic and acidic residues" evidence="3">
    <location>
        <begin position="384"/>
        <end position="396"/>
    </location>
</feature>
<dbReference type="CDD" id="cd00067">
    <property type="entry name" value="GAL4"/>
    <property type="match status" value="1"/>
</dbReference>
<feature type="compositionally biased region" description="Polar residues" evidence="3">
    <location>
        <begin position="54"/>
        <end position="65"/>
    </location>
</feature>
<reference evidence="5 6" key="1">
    <citation type="submission" date="2017-04" db="EMBL/GenBank/DDBJ databases">
        <title>Draft genome of the yeast Clavispora lusitaniae type strain CBS 6936.</title>
        <authorList>
            <person name="Durrens P."/>
            <person name="Klopp C."/>
            <person name="Biteau N."/>
            <person name="Fitton-Ouhabi V."/>
            <person name="Dementhon K."/>
            <person name="Accoceberry I."/>
            <person name="Sherman D.J."/>
            <person name="Noel T."/>
        </authorList>
    </citation>
    <scope>NUCLEOTIDE SEQUENCE [LARGE SCALE GENOMIC DNA]</scope>
    <source>
        <strain evidence="5 6">CBS 6936</strain>
    </source>
</reference>
<feature type="region of interest" description="Disordered" evidence="3">
    <location>
        <begin position="371"/>
        <end position="408"/>
    </location>
</feature>
<feature type="region of interest" description="Disordered" evidence="3">
    <location>
        <begin position="48"/>
        <end position="73"/>
    </location>
</feature>
<feature type="compositionally biased region" description="Polar residues" evidence="3">
    <location>
        <begin position="859"/>
        <end position="869"/>
    </location>
</feature>
<feature type="compositionally biased region" description="Low complexity" evidence="3">
    <location>
        <begin position="839"/>
        <end position="858"/>
    </location>
</feature>
<dbReference type="PROSITE" id="PS50048">
    <property type="entry name" value="ZN2_CY6_FUNGAL_2"/>
    <property type="match status" value="1"/>
</dbReference>
<feature type="region of interest" description="Disordered" evidence="3">
    <location>
        <begin position="950"/>
        <end position="971"/>
    </location>
</feature>
<evidence type="ECO:0000256" key="1">
    <source>
        <dbReference type="ARBA" id="ARBA00004123"/>
    </source>
</evidence>
<evidence type="ECO:0000256" key="2">
    <source>
        <dbReference type="ARBA" id="ARBA00023242"/>
    </source>
</evidence>
<feature type="compositionally biased region" description="Acidic residues" evidence="3">
    <location>
        <begin position="397"/>
        <end position="408"/>
    </location>
</feature>
<dbReference type="PANTHER" id="PTHR31001:SF88">
    <property type="entry name" value="TRANSCRIPTION FACTOR PDR3"/>
    <property type="match status" value="1"/>
</dbReference>
<comment type="caution">
    <text evidence="5">The sequence shown here is derived from an EMBL/GenBank/DDBJ whole genome shotgun (WGS) entry which is preliminary data.</text>
</comment>
<name>A0AA91PVE2_CLALS</name>
<gene>
    <name evidence="5" type="ORF">A9F13_24g00121</name>
</gene>